<protein>
    <submittedName>
        <fullName evidence="3">Uncharacterized protein</fullName>
    </submittedName>
</protein>
<evidence type="ECO:0000313" key="5">
    <source>
        <dbReference type="Proteomes" id="UP000560131"/>
    </source>
</evidence>
<dbReference type="EMBL" id="JACHBT010000015">
    <property type="protein sequence ID" value="MBB6505767.1"/>
    <property type="molecule type" value="Genomic_DNA"/>
</dbReference>
<evidence type="ECO:0000313" key="3">
    <source>
        <dbReference type="EMBL" id="MBB6505767.1"/>
    </source>
</evidence>
<reference evidence="3 4" key="3">
    <citation type="submission" date="2020-08" db="EMBL/GenBank/DDBJ databases">
        <authorList>
            <person name="Partida-Martinez L."/>
            <person name="Huntemann M."/>
            <person name="Clum A."/>
            <person name="Wang J."/>
            <person name="Palaniappan K."/>
            <person name="Ritter S."/>
            <person name="Chen I.-M."/>
            <person name="Stamatis D."/>
            <person name="Reddy T."/>
            <person name="O'Malley R."/>
            <person name="Daum C."/>
            <person name="Shapiro N."/>
            <person name="Ivanova N."/>
            <person name="Kyrpides N."/>
            <person name="Woyke T."/>
        </authorList>
    </citation>
    <scope>NUCLEOTIDE SEQUENCE [LARGE SCALE GENOMIC DNA]</scope>
    <source>
        <strain evidence="3 4">AS3.13</strain>
    </source>
</reference>
<dbReference type="Proteomes" id="UP000560131">
    <property type="component" value="Unassembled WGS sequence"/>
</dbReference>
<proteinExistence type="predicted"/>
<evidence type="ECO:0000313" key="2">
    <source>
        <dbReference type="EMBL" id="MBB5724266.1"/>
    </source>
</evidence>
<accession>A0A7X0JFL0</accession>
<reference evidence="3 4" key="2">
    <citation type="submission" date="2020-08" db="EMBL/GenBank/DDBJ databases">
        <title>The Agave Microbiome: Exploring the role of microbial communities in plant adaptations to desert environments.</title>
        <authorList>
            <person name="Partida-Martinez L.P."/>
        </authorList>
    </citation>
    <scope>NUCLEOTIDE SEQUENCE [LARGE SCALE GENOMIC DNA]</scope>
    <source>
        <strain evidence="3 4">AS3.13</strain>
    </source>
</reference>
<sequence length="49" mass="5104">MPGLADIQTGTLDSPEGDAPGAQIMCKEPLAWLDRIDALPAFATYPGMG</sequence>
<feature type="region of interest" description="Disordered" evidence="1">
    <location>
        <begin position="1"/>
        <end position="21"/>
    </location>
</feature>
<gene>
    <name evidence="3" type="ORF">F4693_002763</name>
    <name evidence="2" type="ORF">FHS97_000166</name>
</gene>
<reference evidence="2 5" key="1">
    <citation type="submission" date="2020-08" db="EMBL/GenBank/DDBJ databases">
        <title>Genomic Encyclopedia of Type Strains, Phase IV (KMG-IV): sequencing the most valuable type-strain genomes for metagenomic binning, comparative biology and taxonomic classification.</title>
        <authorList>
            <person name="Goeker M."/>
        </authorList>
    </citation>
    <scope>NUCLEOTIDE SEQUENCE [LARGE SCALE GENOMIC DNA]</scope>
    <source>
        <strain evidence="2 5">DSM 101535</strain>
    </source>
</reference>
<keyword evidence="5" id="KW-1185">Reference proteome</keyword>
<dbReference type="RefSeq" id="WP_184506723.1">
    <property type="nucleotide sequence ID" value="NZ_BAABAR010000002.1"/>
</dbReference>
<evidence type="ECO:0000313" key="4">
    <source>
        <dbReference type="Proteomes" id="UP000522313"/>
    </source>
</evidence>
<dbReference type="Proteomes" id="UP000522313">
    <property type="component" value="Unassembled WGS sequence"/>
</dbReference>
<dbReference type="InterPro" id="IPR011057">
    <property type="entry name" value="Mss4-like_sf"/>
</dbReference>
<name>A0A7X0JFL0_9SPHN</name>
<dbReference type="AlphaFoldDB" id="A0A7X0JFL0"/>
<dbReference type="EMBL" id="JACIJN010000001">
    <property type="protein sequence ID" value="MBB5724266.1"/>
    <property type="molecule type" value="Genomic_DNA"/>
</dbReference>
<comment type="caution">
    <text evidence="3">The sequence shown here is derived from an EMBL/GenBank/DDBJ whole genome shotgun (WGS) entry which is preliminary data.</text>
</comment>
<evidence type="ECO:0000256" key="1">
    <source>
        <dbReference type="SAM" id="MobiDB-lite"/>
    </source>
</evidence>
<organism evidence="3 4">
    <name type="scientific">Sphingomonas endophytica</name>
    <dbReference type="NCBI Taxonomy" id="869719"/>
    <lineage>
        <taxon>Bacteria</taxon>
        <taxon>Pseudomonadati</taxon>
        <taxon>Pseudomonadota</taxon>
        <taxon>Alphaproteobacteria</taxon>
        <taxon>Sphingomonadales</taxon>
        <taxon>Sphingomonadaceae</taxon>
        <taxon>Sphingomonas</taxon>
    </lineage>
</organism>
<dbReference type="SUPFAM" id="SSF51316">
    <property type="entry name" value="Mss4-like"/>
    <property type="match status" value="1"/>
</dbReference>